<evidence type="ECO:0000256" key="1">
    <source>
        <dbReference type="SAM" id="MobiDB-lite"/>
    </source>
</evidence>
<evidence type="ECO:0000313" key="2">
    <source>
        <dbReference type="EMBL" id="KAJ3598675.1"/>
    </source>
</evidence>
<proteinExistence type="predicted"/>
<feature type="compositionally biased region" description="Basic and acidic residues" evidence="1">
    <location>
        <begin position="35"/>
        <end position="51"/>
    </location>
</feature>
<feature type="region of interest" description="Disordered" evidence="1">
    <location>
        <begin position="1"/>
        <end position="66"/>
    </location>
</feature>
<organism evidence="2 3">
    <name type="scientific">Muraenolepis orangiensis</name>
    <name type="common">Patagonian moray cod</name>
    <dbReference type="NCBI Taxonomy" id="630683"/>
    <lineage>
        <taxon>Eukaryota</taxon>
        <taxon>Metazoa</taxon>
        <taxon>Chordata</taxon>
        <taxon>Craniata</taxon>
        <taxon>Vertebrata</taxon>
        <taxon>Euteleostomi</taxon>
        <taxon>Actinopterygii</taxon>
        <taxon>Neopterygii</taxon>
        <taxon>Teleostei</taxon>
        <taxon>Neoteleostei</taxon>
        <taxon>Acanthomorphata</taxon>
        <taxon>Zeiogadaria</taxon>
        <taxon>Gadariae</taxon>
        <taxon>Gadiformes</taxon>
        <taxon>Muraenolepidoidei</taxon>
        <taxon>Muraenolepididae</taxon>
        <taxon>Muraenolepis</taxon>
    </lineage>
</organism>
<accession>A0A9Q0IHY5</accession>
<keyword evidence="3" id="KW-1185">Reference proteome</keyword>
<gene>
    <name evidence="2" type="ORF">NHX12_002180</name>
</gene>
<protein>
    <submittedName>
        <fullName evidence="2">Uncharacterized protein</fullName>
    </submittedName>
</protein>
<name>A0A9Q0IHY5_9TELE</name>
<evidence type="ECO:0000313" key="3">
    <source>
        <dbReference type="Proteomes" id="UP001148018"/>
    </source>
</evidence>
<sequence>MKGRASGKHGADCGQGAPNAKPARQGEPGSGTGRGRADPRAPSGRRTEGQEKCGWTDPRGGNLLHV</sequence>
<dbReference type="Proteomes" id="UP001148018">
    <property type="component" value="Unassembled WGS sequence"/>
</dbReference>
<dbReference type="EMBL" id="JANIIK010000109">
    <property type="protein sequence ID" value="KAJ3598675.1"/>
    <property type="molecule type" value="Genomic_DNA"/>
</dbReference>
<dbReference type="AlphaFoldDB" id="A0A9Q0IHY5"/>
<reference evidence="2" key="1">
    <citation type="submission" date="2022-07" db="EMBL/GenBank/DDBJ databases">
        <title>Chromosome-level genome of Muraenolepis orangiensis.</title>
        <authorList>
            <person name="Kim J."/>
        </authorList>
    </citation>
    <scope>NUCLEOTIDE SEQUENCE</scope>
    <source>
        <strain evidence="2">KU_S4_2022</strain>
        <tissue evidence="2">Muscle</tissue>
    </source>
</reference>
<comment type="caution">
    <text evidence="2">The sequence shown here is derived from an EMBL/GenBank/DDBJ whole genome shotgun (WGS) entry which is preliminary data.</text>
</comment>